<feature type="region of interest" description="Disordered" evidence="1">
    <location>
        <begin position="87"/>
        <end position="149"/>
    </location>
</feature>
<feature type="compositionally biased region" description="Low complexity" evidence="1">
    <location>
        <begin position="131"/>
        <end position="148"/>
    </location>
</feature>
<evidence type="ECO:0000313" key="3">
    <source>
        <dbReference type="Proteomes" id="UP000078200"/>
    </source>
</evidence>
<dbReference type="VEuPathDB" id="VectorBase:GAUT014972"/>
<dbReference type="EnsemblMetazoa" id="GAUT014972-RA">
    <property type="protein sequence ID" value="GAUT014972-PA"/>
    <property type="gene ID" value="GAUT014972"/>
</dbReference>
<reference evidence="2" key="1">
    <citation type="submission" date="2020-05" db="UniProtKB">
        <authorList>
            <consortium name="EnsemblMetazoa"/>
        </authorList>
    </citation>
    <scope>IDENTIFICATION</scope>
    <source>
        <strain evidence="2">TTRI</strain>
    </source>
</reference>
<name>A0A1A9UTQ3_GLOAU</name>
<dbReference type="AlphaFoldDB" id="A0A1A9UTQ3"/>
<evidence type="ECO:0000313" key="2">
    <source>
        <dbReference type="EnsemblMetazoa" id="GAUT014972-PA"/>
    </source>
</evidence>
<dbReference type="Proteomes" id="UP000078200">
    <property type="component" value="Unassembled WGS sequence"/>
</dbReference>
<keyword evidence="3" id="KW-1185">Reference proteome</keyword>
<protein>
    <submittedName>
        <fullName evidence="2">Uncharacterized protein</fullName>
    </submittedName>
</protein>
<proteinExistence type="predicted"/>
<sequence length="164" mass="18297">MINDLIKVGVSAASYSSSAVVLQTKVSQQTFFVSLPATYEHNIEVLTSFFLISKEETPDQALLWPSLQRILRLKSACVGSALPNAKVMNERNNENDFPEQRNDDNLSNMKFKKRKGENPGKHLFKSVPAERSSNNSSNGSSTTRSQSNMQEIFETLSFADCKSK</sequence>
<evidence type="ECO:0000256" key="1">
    <source>
        <dbReference type="SAM" id="MobiDB-lite"/>
    </source>
</evidence>
<accession>A0A1A9UTQ3</accession>
<organism evidence="2 3">
    <name type="scientific">Glossina austeni</name>
    <name type="common">Savannah tsetse fly</name>
    <dbReference type="NCBI Taxonomy" id="7395"/>
    <lineage>
        <taxon>Eukaryota</taxon>
        <taxon>Metazoa</taxon>
        <taxon>Ecdysozoa</taxon>
        <taxon>Arthropoda</taxon>
        <taxon>Hexapoda</taxon>
        <taxon>Insecta</taxon>
        <taxon>Pterygota</taxon>
        <taxon>Neoptera</taxon>
        <taxon>Endopterygota</taxon>
        <taxon>Diptera</taxon>
        <taxon>Brachycera</taxon>
        <taxon>Muscomorpha</taxon>
        <taxon>Hippoboscoidea</taxon>
        <taxon>Glossinidae</taxon>
        <taxon>Glossina</taxon>
    </lineage>
</organism>
<feature type="compositionally biased region" description="Basic and acidic residues" evidence="1">
    <location>
        <begin position="88"/>
        <end position="104"/>
    </location>
</feature>